<dbReference type="RefSeq" id="WP_208925487.1">
    <property type="nucleotide sequence ID" value="NZ_LK996017.1"/>
</dbReference>
<proteinExistence type="predicted"/>
<dbReference type="InterPro" id="IPR001387">
    <property type="entry name" value="Cro/C1-type_HTH"/>
</dbReference>
<evidence type="ECO:0000313" key="2">
    <source>
        <dbReference type="EMBL" id="CDX01319.1"/>
    </source>
</evidence>
<evidence type="ECO:0000259" key="1">
    <source>
        <dbReference type="Pfam" id="PF13443"/>
    </source>
</evidence>
<dbReference type="AlphaFoldDB" id="A0A098AXH6"/>
<dbReference type="GO" id="GO:0003677">
    <property type="term" value="F:DNA binding"/>
    <property type="evidence" value="ECO:0007669"/>
    <property type="project" value="UniProtKB-KW"/>
</dbReference>
<organism evidence="2">
    <name type="scientific">Desulfitobacterium hafniense</name>
    <name type="common">Desulfitobacterium frappieri</name>
    <dbReference type="NCBI Taxonomy" id="49338"/>
    <lineage>
        <taxon>Bacteria</taxon>
        <taxon>Bacillati</taxon>
        <taxon>Bacillota</taxon>
        <taxon>Clostridia</taxon>
        <taxon>Eubacteriales</taxon>
        <taxon>Desulfitobacteriaceae</taxon>
        <taxon>Desulfitobacterium</taxon>
    </lineage>
</organism>
<feature type="domain" description="HTH cro/C1-type" evidence="1">
    <location>
        <begin position="7"/>
        <end position="64"/>
    </location>
</feature>
<protein>
    <submittedName>
        <fullName evidence="2">Cro/C1-type HTH DNA-binding domain</fullName>
    </submittedName>
</protein>
<accession>A0A098AXH6</accession>
<keyword evidence="2" id="KW-0238">DNA-binding</keyword>
<gene>
    <name evidence="2" type="ORF">DPCES_1432</name>
</gene>
<dbReference type="PATRIC" id="fig|49338.4.peg.1542"/>
<sequence>MISYEPLRILMVRRKLKKMDIVHQCELSPTTAAKLWNDEYVALSVIDRLCTVLGCQPGDLMEHRTEPKTAWQLVNVKTGEFSNSDFELKEKSTEN</sequence>
<dbReference type="InterPro" id="IPR010982">
    <property type="entry name" value="Lambda_DNA-bd_dom_sf"/>
</dbReference>
<dbReference type="SUPFAM" id="SSF47413">
    <property type="entry name" value="lambda repressor-like DNA-binding domains"/>
    <property type="match status" value="1"/>
</dbReference>
<dbReference type="EMBL" id="LK996017">
    <property type="protein sequence ID" value="CDX01319.1"/>
    <property type="molecule type" value="Genomic_DNA"/>
</dbReference>
<name>A0A098AXH6_DESHA</name>
<dbReference type="Pfam" id="PF13443">
    <property type="entry name" value="HTH_26"/>
    <property type="match status" value="1"/>
</dbReference>
<reference evidence="2" key="1">
    <citation type="submission" date="2014-07" db="EMBL/GenBank/DDBJ databases">
        <authorList>
            <person name="Hornung V.Bastian."/>
        </authorList>
    </citation>
    <scope>NUCLEOTIDE SEQUENCE</scope>
    <source>
        <strain evidence="2">PCE-S</strain>
    </source>
</reference>